<evidence type="ECO:0000256" key="1">
    <source>
        <dbReference type="ARBA" id="ARBA00001946"/>
    </source>
</evidence>
<keyword evidence="6" id="KW-1185">Reference proteome</keyword>
<evidence type="ECO:0000313" key="5">
    <source>
        <dbReference type="EMBL" id="MBI1621389.1"/>
    </source>
</evidence>
<dbReference type="PANTHER" id="PTHR32308">
    <property type="entry name" value="LYASE BETA SUBUNIT, PUTATIVE (AFU_ORTHOLOGUE AFUA_4G13030)-RELATED"/>
    <property type="match status" value="1"/>
</dbReference>
<organism evidence="5 6">
    <name type="scientific">Aquamicrobium zhengzhouense</name>
    <dbReference type="NCBI Taxonomy" id="2781738"/>
    <lineage>
        <taxon>Bacteria</taxon>
        <taxon>Pseudomonadati</taxon>
        <taxon>Pseudomonadota</taxon>
        <taxon>Alphaproteobacteria</taxon>
        <taxon>Hyphomicrobiales</taxon>
        <taxon>Phyllobacteriaceae</taxon>
        <taxon>Aquamicrobium</taxon>
    </lineage>
</organism>
<feature type="domain" description="HpcH/HpaI aldolase/citrate lyase" evidence="4">
    <location>
        <begin position="11"/>
        <end position="72"/>
    </location>
</feature>
<dbReference type="PANTHER" id="PTHR32308:SF10">
    <property type="entry name" value="CITRATE LYASE SUBUNIT BETA"/>
    <property type="match status" value="1"/>
</dbReference>
<dbReference type="Proteomes" id="UP000601789">
    <property type="component" value="Unassembled WGS sequence"/>
</dbReference>
<reference evidence="5 6" key="1">
    <citation type="submission" date="2020-10" db="EMBL/GenBank/DDBJ databases">
        <title>Aquamicrobium zhengzhouensis sp. nov., a exopolysaccharide producing bacterium isolated from farmland soil.</title>
        <authorList>
            <person name="Wang X."/>
        </authorList>
    </citation>
    <scope>NUCLEOTIDE SEQUENCE [LARGE SCALE GENOMIC DNA]</scope>
    <source>
        <strain evidence="6">cd-1</strain>
    </source>
</reference>
<protein>
    <recommendedName>
        <fullName evidence="4">HpcH/HpaI aldolase/citrate lyase domain-containing protein</fullName>
    </recommendedName>
</protein>
<comment type="cofactor">
    <cofactor evidence="1">
        <name>Mg(2+)</name>
        <dbReference type="ChEBI" id="CHEBI:18420"/>
    </cofactor>
</comment>
<dbReference type="Gene3D" id="3.20.20.60">
    <property type="entry name" value="Phosphoenolpyruvate-binding domains"/>
    <property type="match status" value="1"/>
</dbReference>
<gene>
    <name evidence="5" type="ORF">IOD40_12020</name>
</gene>
<dbReference type="InterPro" id="IPR015813">
    <property type="entry name" value="Pyrv/PenolPyrv_kinase-like_dom"/>
</dbReference>
<sequence>MITKFDFTCPLFVPGDRPDRFEKAAASGADAIILDLEDAVSVAAKDTARNHLRSVFTALPVIIRVNAVNTIWRRRQGDTSEPDGNCLWLQNRYALAGRIPARSRSSA</sequence>
<keyword evidence="3" id="KW-0460">Magnesium</keyword>
<dbReference type="InterPro" id="IPR040442">
    <property type="entry name" value="Pyrv_kinase-like_dom_sf"/>
</dbReference>
<keyword evidence="2" id="KW-0479">Metal-binding</keyword>
<evidence type="ECO:0000259" key="4">
    <source>
        <dbReference type="Pfam" id="PF03328"/>
    </source>
</evidence>
<dbReference type="SUPFAM" id="SSF51621">
    <property type="entry name" value="Phosphoenolpyruvate/pyruvate domain"/>
    <property type="match status" value="1"/>
</dbReference>
<name>A0ABS0SDL0_9HYPH</name>
<comment type="caution">
    <text evidence="5">The sequence shown here is derived from an EMBL/GenBank/DDBJ whole genome shotgun (WGS) entry which is preliminary data.</text>
</comment>
<dbReference type="EMBL" id="JADGMQ010000007">
    <property type="protein sequence ID" value="MBI1621389.1"/>
    <property type="molecule type" value="Genomic_DNA"/>
</dbReference>
<dbReference type="Pfam" id="PF03328">
    <property type="entry name" value="HpcH_HpaI"/>
    <property type="match status" value="1"/>
</dbReference>
<evidence type="ECO:0000313" key="6">
    <source>
        <dbReference type="Proteomes" id="UP000601789"/>
    </source>
</evidence>
<evidence type="ECO:0000256" key="2">
    <source>
        <dbReference type="ARBA" id="ARBA00022723"/>
    </source>
</evidence>
<accession>A0ABS0SDL0</accession>
<dbReference type="InterPro" id="IPR005000">
    <property type="entry name" value="Aldolase/citrate-lyase_domain"/>
</dbReference>
<evidence type="ECO:0000256" key="3">
    <source>
        <dbReference type="ARBA" id="ARBA00022842"/>
    </source>
</evidence>
<proteinExistence type="predicted"/>